<reference evidence="2 3" key="1">
    <citation type="journal article" date="2012" name="Stand. Genomic Sci.">
        <title>Complete genome sequencing and analysis of Saprospira grandis str. Lewin, a predatory marine bacterium.</title>
        <authorList>
            <person name="Saw J.H."/>
            <person name="Yuryev A."/>
            <person name="Kanbe M."/>
            <person name="Hou S."/>
            <person name="Young A.G."/>
            <person name="Aizawa S."/>
            <person name="Alam M."/>
        </authorList>
    </citation>
    <scope>NUCLEOTIDE SEQUENCE [LARGE SCALE GENOMIC DNA]</scope>
    <source>
        <strain evidence="2 3">Lewin</strain>
    </source>
</reference>
<evidence type="ECO:0000313" key="3">
    <source>
        <dbReference type="Proteomes" id="UP000007519"/>
    </source>
</evidence>
<dbReference type="HOGENOM" id="CLU_2958115_0_0_10"/>
<name>H6LAI2_SAPGL</name>
<proteinExistence type="predicted"/>
<keyword evidence="3" id="KW-1185">Reference proteome</keyword>
<protein>
    <submittedName>
        <fullName evidence="2">Uncharacterized protein</fullName>
    </submittedName>
</protein>
<sequence length="64" mass="7320">MRRAERVASPEQPDPTAGRGSPKKTAEIKLKEKLLFGLVFDFKKLVFNGLVKGFFQEKRVKQLD</sequence>
<dbReference type="EMBL" id="CP002831">
    <property type="protein sequence ID" value="AFC25575.1"/>
    <property type="molecule type" value="Genomic_DNA"/>
</dbReference>
<accession>H6LAI2</accession>
<dbReference type="Proteomes" id="UP000007519">
    <property type="component" value="Chromosome"/>
</dbReference>
<evidence type="ECO:0000256" key="1">
    <source>
        <dbReference type="SAM" id="MobiDB-lite"/>
    </source>
</evidence>
<dbReference type="AlphaFoldDB" id="H6LAI2"/>
<feature type="region of interest" description="Disordered" evidence="1">
    <location>
        <begin position="1"/>
        <end position="24"/>
    </location>
</feature>
<dbReference type="KEGG" id="sgn:SGRA_2847"/>
<organism evidence="2 3">
    <name type="scientific">Saprospira grandis (strain Lewin)</name>
    <dbReference type="NCBI Taxonomy" id="984262"/>
    <lineage>
        <taxon>Bacteria</taxon>
        <taxon>Pseudomonadati</taxon>
        <taxon>Bacteroidota</taxon>
        <taxon>Saprospiria</taxon>
        <taxon>Saprospirales</taxon>
        <taxon>Saprospiraceae</taxon>
        <taxon>Saprospira</taxon>
    </lineage>
</organism>
<gene>
    <name evidence="2" type="ordered locus">SGRA_2847</name>
</gene>
<evidence type="ECO:0000313" key="2">
    <source>
        <dbReference type="EMBL" id="AFC25575.1"/>
    </source>
</evidence>